<reference evidence="2 3" key="1">
    <citation type="submission" date="2020-08" db="EMBL/GenBank/DDBJ databases">
        <title>Genomic Encyclopedia of Type Strains, Phase IV (KMG-IV): sequencing the most valuable type-strain genomes for metagenomic binning, comparative biology and taxonomic classification.</title>
        <authorList>
            <person name="Goeker M."/>
        </authorList>
    </citation>
    <scope>NUCLEOTIDE SEQUENCE [LARGE SCALE GENOMIC DNA]</scope>
    <source>
        <strain evidence="2 3">DSM 27939</strain>
    </source>
</reference>
<gene>
    <name evidence="2" type="ORF">HNQ08_000042</name>
</gene>
<sequence length="234" mass="24439">MAHRTVFALLALALAPLAAAQSYSLVVNGQVAPAPAIVVNGQTYVPLSALKLLGIPNSLKGNTLTLGTGAAPSTSPGGSNQRASLEGCIGETLFNGVWRMTVRKVERIGPDVGLGPGWGVTVEVRNGTTTKTNLHDTGLEAIELVGADGNTLTFQERAAEEPLIYKDVTQAGGITYQLKFQTGDARLPAANAPAAAKLVVSLNPKKMTAGYLREAKVGYTTPTPSFRVQLNCQK</sequence>
<keyword evidence="3" id="KW-1185">Reference proteome</keyword>
<comment type="caution">
    <text evidence="2">The sequence shown here is derived from an EMBL/GenBank/DDBJ whole genome shotgun (WGS) entry which is preliminary data.</text>
</comment>
<feature type="chain" id="PRO_5031200965" description="Copper amine oxidase-like N-terminal domain-containing protein" evidence="1">
    <location>
        <begin position="21"/>
        <end position="234"/>
    </location>
</feature>
<protein>
    <recommendedName>
        <fullName evidence="4">Copper amine oxidase-like N-terminal domain-containing protein</fullName>
    </recommendedName>
</protein>
<evidence type="ECO:0008006" key="4">
    <source>
        <dbReference type="Google" id="ProtNLM"/>
    </source>
</evidence>
<organism evidence="2 3">
    <name type="scientific">Deinococcus humi</name>
    <dbReference type="NCBI Taxonomy" id="662880"/>
    <lineage>
        <taxon>Bacteria</taxon>
        <taxon>Thermotogati</taxon>
        <taxon>Deinococcota</taxon>
        <taxon>Deinococci</taxon>
        <taxon>Deinococcales</taxon>
        <taxon>Deinococcaceae</taxon>
        <taxon>Deinococcus</taxon>
    </lineage>
</organism>
<accession>A0A7W8JSI3</accession>
<dbReference type="EMBL" id="JACHFL010000001">
    <property type="protein sequence ID" value="MBB5360971.1"/>
    <property type="molecule type" value="Genomic_DNA"/>
</dbReference>
<dbReference type="RefSeq" id="WP_184126896.1">
    <property type="nucleotide sequence ID" value="NZ_JACHFL010000001.1"/>
</dbReference>
<evidence type="ECO:0000256" key="1">
    <source>
        <dbReference type="SAM" id="SignalP"/>
    </source>
</evidence>
<evidence type="ECO:0000313" key="2">
    <source>
        <dbReference type="EMBL" id="MBB5360971.1"/>
    </source>
</evidence>
<dbReference type="Proteomes" id="UP000552709">
    <property type="component" value="Unassembled WGS sequence"/>
</dbReference>
<evidence type="ECO:0000313" key="3">
    <source>
        <dbReference type="Proteomes" id="UP000552709"/>
    </source>
</evidence>
<dbReference type="AlphaFoldDB" id="A0A7W8JSI3"/>
<feature type="signal peptide" evidence="1">
    <location>
        <begin position="1"/>
        <end position="20"/>
    </location>
</feature>
<keyword evidence="1" id="KW-0732">Signal</keyword>
<proteinExistence type="predicted"/>
<name>A0A7W8JSI3_9DEIO</name>